<dbReference type="Proteomes" id="UP001310386">
    <property type="component" value="Unassembled WGS sequence"/>
</dbReference>
<organism evidence="1 2">
    <name type="scientific">Ferviditalea candida</name>
    <dbReference type="NCBI Taxonomy" id="3108399"/>
    <lineage>
        <taxon>Bacteria</taxon>
        <taxon>Bacillati</taxon>
        <taxon>Bacillota</taxon>
        <taxon>Bacilli</taxon>
        <taxon>Bacillales</taxon>
        <taxon>Paenibacillaceae</taxon>
        <taxon>Ferviditalea</taxon>
    </lineage>
</organism>
<protein>
    <submittedName>
        <fullName evidence="1">Uncharacterized protein</fullName>
    </submittedName>
</protein>
<keyword evidence="2" id="KW-1185">Reference proteome</keyword>
<gene>
    <name evidence="1" type="ORF">VF724_17490</name>
</gene>
<evidence type="ECO:0000313" key="2">
    <source>
        <dbReference type="Proteomes" id="UP001310386"/>
    </source>
</evidence>
<evidence type="ECO:0000313" key="1">
    <source>
        <dbReference type="EMBL" id="MEB3103429.1"/>
    </source>
</evidence>
<comment type="caution">
    <text evidence="1">The sequence shown here is derived from an EMBL/GenBank/DDBJ whole genome shotgun (WGS) entry which is preliminary data.</text>
</comment>
<dbReference type="RefSeq" id="WP_371755554.1">
    <property type="nucleotide sequence ID" value="NZ_JAYJLD010000035.1"/>
</dbReference>
<accession>A0ABU5ZLP0</accession>
<dbReference type="EMBL" id="JAYJLD010000035">
    <property type="protein sequence ID" value="MEB3103429.1"/>
    <property type="molecule type" value="Genomic_DNA"/>
</dbReference>
<proteinExistence type="predicted"/>
<name>A0ABU5ZLP0_9BACL</name>
<reference evidence="1" key="1">
    <citation type="submission" date="2023-12" db="EMBL/GenBank/DDBJ databases">
        <title>Fervidustalea candida gen. nov., sp. nov., a novel member of the family Paenibacillaceae isolated from a geothermal area.</title>
        <authorList>
            <person name="Li W.-J."/>
            <person name="Jiao J.-Y."/>
            <person name="Chen Y."/>
        </authorList>
    </citation>
    <scope>NUCLEOTIDE SEQUENCE</scope>
    <source>
        <strain evidence="1">SYSU GA230002</strain>
    </source>
</reference>
<sequence>MYSFIQHAMPMYTHDQSAYVKQMCDWHMKMTQYHDQLRAYHVERTKYFQKLFEERAKTTENPTDGSAA</sequence>